<keyword evidence="7" id="KW-0539">Nucleus</keyword>
<feature type="compositionally biased region" description="Acidic residues" evidence="9">
    <location>
        <begin position="778"/>
        <end position="796"/>
    </location>
</feature>
<dbReference type="InterPro" id="IPR053826">
    <property type="entry name" value="WDR75"/>
</dbReference>
<comment type="caution">
    <text evidence="11">The sequence shown here is derived from an EMBL/GenBank/DDBJ whole genome shotgun (WGS) entry which is preliminary data.</text>
</comment>
<dbReference type="PROSITE" id="PS50082">
    <property type="entry name" value="WD_REPEATS_2"/>
    <property type="match status" value="1"/>
</dbReference>
<dbReference type="GO" id="GO:0006364">
    <property type="term" value="P:rRNA processing"/>
    <property type="evidence" value="ECO:0007669"/>
    <property type="project" value="UniProtKB-KW"/>
</dbReference>
<evidence type="ECO:0000256" key="4">
    <source>
        <dbReference type="ARBA" id="ARBA00022574"/>
    </source>
</evidence>
<feature type="compositionally biased region" description="Basic and acidic residues" evidence="9">
    <location>
        <begin position="803"/>
        <end position="820"/>
    </location>
</feature>
<evidence type="ECO:0000256" key="3">
    <source>
        <dbReference type="ARBA" id="ARBA00022552"/>
    </source>
</evidence>
<feature type="repeat" description="WD" evidence="8">
    <location>
        <begin position="56"/>
        <end position="98"/>
    </location>
</feature>
<accession>A0A9Q0YNG0</accession>
<dbReference type="InterPro" id="IPR057644">
    <property type="entry name" value="Beta-prop_WDR75_2nd"/>
</dbReference>
<evidence type="ECO:0000256" key="9">
    <source>
        <dbReference type="SAM" id="MobiDB-lite"/>
    </source>
</evidence>
<gene>
    <name evidence="11" type="ORF">HOLleu_34456</name>
</gene>
<evidence type="ECO:0000256" key="1">
    <source>
        <dbReference type="ARBA" id="ARBA00004604"/>
    </source>
</evidence>
<dbReference type="OrthoDB" id="4096at2759"/>
<evidence type="ECO:0000256" key="7">
    <source>
        <dbReference type="ARBA" id="ARBA00023242"/>
    </source>
</evidence>
<dbReference type="GO" id="GO:0003723">
    <property type="term" value="F:RNA binding"/>
    <property type="evidence" value="ECO:0007669"/>
    <property type="project" value="InterPro"/>
</dbReference>
<dbReference type="InterPro" id="IPR001680">
    <property type="entry name" value="WD40_rpt"/>
</dbReference>
<proteinExistence type="predicted"/>
<dbReference type="PANTHER" id="PTHR44215">
    <property type="entry name" value="WD REPEAT-CONTAINING PROTEIN 75"/>
    <property type="match status" value="1"/>
</dbReference>
<dbReference type="Pfam" id="PF23769">
    <property type="entry name" value="Beta-prop_WDR75_2nd"/>
    <property type="match status" value="1"/>
</dbReference>
<evidence type="ECO:0000256" key="5">
    <source>
        <dbReference type="ARBA" id="ARBA00022737"/>
    </source>
</evidence>
<evidence type="ECO:0000256" key="6">
    <source>
        <dbReference type="ARBA" id="ARBA00023163"/>
    </source>
</evidence>
<dbReference type="InterPro" id="IPR011047">
    <property type="entry name" value="Quinoprotein_ADH-like_sf"/>
</dbReference>
<dbReference type="SUPFAM" id="SSF50978">
    <property type="entry name" value="WD40 repeat-like"/>
    <property type="match status" value="1"/>
</dbReference>
<dbReference type="SMART" id="SM00320">
    <property type="entry name" value="WD40"/>
    <property type="match status" value="6"/>
</dbReference>
<dbReference type="AlphaFoldDB" id="A0A9Q0YNG0"/>
<organism evidence="11 12">
    <name type="scientific">Holothuria leucospilota</name>
    <name type="common">Black long sea cucumber</name>
    <name type="synonym">Mertensiothuria leucospilota</name>
    <dbReference type="NCBI Taxonomy" id="206669"/>
    <lineage>
        <taxon>Eukaryota</taxon>
        <taxon>Metazoa</taxon>
        <taxon>Echinodermata</taxon>
        <taxon>Eleutherozoa</taxon>
        <taxon>Echinozoa</taxon>
        <taxon>Holothuroidea</taxon>
        <taxon>Aspidochirotacea</taxon>
        <taxon>Aspidochirotida</taxon>
        <taxon>Holothuriidae</taxon>
        <taxon>Holothuria</taxon>
    </lineage>
</organism>
<feature type="domain" description="WD repeat-containing protein 75 second beta-propeller" evidence="10">
    <location>
        <begin position="342"/>
        <end position="671"/>
    </location>
</feature>
<evidence type="ECO:0000259" key="10">
    <source>
        <dbReference type="Pfam" id="PF23769"/>
    </source>
</evidence>
<dbReference type="Proteomes" id="UP001152320">
    <property type="component" value="Chromosome 18"/>
</dbReference>
<comment type="subcellular location">
    <subcellularLocation>
        <location evidence="1">Nucleus</location>
        <location evidence="1">Nucleolus</location>
    </subcellularLocation>
</comment>
<sequence length="849" mass="95453">MAAHLENMRATLIQSGGSCIVRRRSIFADDSRYLLVCVGNHVKVYSTATGKCVQNLIGHQQDVTGVTTNTQNKLQAVTCSLDGTVRYWDLIDGTMLKVYSYPWPIHNMLLHQKFPGTRFFLCRDEIRMDKGNCLALVEVNRVEDKSELDEEFIFHELTSESDKNVAVAGNGEYLAGISGNKVLVYFFEGSKPYFSFGAGKEPLSCLACHPTEYTIAAGNEMGHVMIIYNFHQQRNDLICNLEHWHAHRVEDICFSPNGVFLYSVGHECVLVEWNLQDGKKDFLPRLGAPINFISCSGNVEKRAVSLLDNAILILTGNKIQHTIQGISRSTLYFPTSYLPCGLQVDPRTHALVKNGRIGHLQFYQVEEDELIFNMDVTGENYVSGATLGNILKYTTVVQAGFDDKGDWLATVEEQNVDENSEFQCRLKFWIFDEKKQSFLLNTTVESPHYKEIFAVKFQPKVVNKSALSPMAVTVSLDGNFKLWTYADSPISYKKSKCWNCRCVGFYKNMIPSGVTFSSDGSLLGVSFNNTITLWEPEMNVLRKTLCHTLSNQPIRTIKAGRGQTSHLLVCATADRITVWNLLSCQVSWSVKISCKLLTSDPGSELLVAIDTSKSLFVFNPSKPKPVFSMRGLKGNVHCAVFVPRSSKLSLDLKKECLLPWQPRSQLYLLMEDEDLMAVVSDEEASLQSKKQTFKTNLEENLPLTPFAEFIQSQGAASGVKKRKSDLLKKHIGESSFVNEIMQTPPHILPAVKTISSQFLHSLLLSSEHSREAAKNESDSEDEEDEKRDDEDSESEAEVTMTSPHEETVRTSKTNQEKQWSEQELSQLTAKSKAELSSLRQTFEMLGRDL</sequence>
<dbReference type="GO" id="GO:0032040">
    <property type="term" value="C:small-subunit processome"/>
    <property type="evidence" value="ECO:0007669"/>
    <property type="project" value="InterPro"/>
</dbReference>
<dbReference type="PANTHER" id="PTHR44215:SF1">
    <property type="entry name" value="WD REPEAT-CONTAINING PROTEIN 75"/>
    <property type="match status" value="1"/>
</dbReference>
<dbReference type="InterPro" id="IPR036322">
    <property type="entry name" value="WD40_repeat_dom_sf"/>
</dbReference>
<dbReference type="InterPro" id="IPR015943">
    <property type="entry name" value="WD40/YVTN_repeat-like_dom_sf"/>
</dbReference>
<dbReference type="SUPFAM" id="SSF50998">
    <property type="entry name" value="Quinoprotein alcohol dehydrogenase-like"/>
    <property type="match status" value="1"/>
</dbReference>
<evidence type="ECO:0000256" key="8">
    <source>
        <dbReference type="PROSITE-ProRule" id="PRU00221"/>
    </source>
</evidence>
<feature type="region of interest" description="Disordered" evidence="9">
    <location>
        <begin position="767"/>
        <end position="831"/>
    </location>
</feature>
<dbReference type="Pfam" id="PF23869">
    <property type="entry name" value="Beta-prop_WDR75_1st"/>
    <property type="match status" value="1"/>
</dbReference>
<dbReference type="Gene3D" id="2.130.10.10">
    <property type="entry name" value="YVTN repeat-like/Quinoprotein amine dehydrogenase"/>
    <property type="match status" value="3"/>
</dbReference>
<evidence type="ECO:0000256" key="2">
    <source>
        <dbReference type="ARBA" id="ARBA00022517"/>
    </source>
</evidence>
<keyword evidence="3" id="KW-0698">rRNA processing</keyword>
<keyword evidence="6" id="KW-0804">Transcription</keyword>
<feature type="compositionally biased region" description="Basic and acidic residues" evidence="9">
    <location>
        <begin position="767"/>
        <end position="777"/>
    </location>
</feature>
<keyword evidence="4 8" id="KW-0853">WD repeat</keyword>
<keyword evidence="2" id="KW-0690">Ribosome biogenesis</keyword>
<evidence type="ECO:0000313" key="11">
    <source>
        <dbReference type="EMBL" id="KAJ8024525.1"/>
    </source>
</evidence>
<dbReference type="GO" id="GO:2000234">
    <property type="term" value="P:positive regulation of rRNA processing"/>
    <property type="evidence" value="ECO:0007669"/>
    <property type="project" value="TreeGrafter"/>
</dbReference>
<reference evidence="11" key="1">
    <citation type="submission" date="2021-10" db="EMBL/GenBank/DDBJ databases">
        <title>Tropical sea cucumber genome reveals ecological adaptation and Cuvierian tubules defense mechanism.</title>
        <authorList>
            <person name="Chen T."/>
        </authorList>
    </citation>
    <scope>NUCLEOTIDE SEQUENCE</scope>
    <source>
        <strain evidence="11">Nanhai2018</strain>
        <tissue evidence="11">Muscle</tissue>
    </source>
</reference>
<keyword evidence="5" id="KW-0677">Repeat</keyword>
<protein>
    <submittedName>
        <fullName evidence="11">WD repeat-containing protein 75</fullName>
    </submittedName>
</protein>
<name>A0A9Q0YNG0_HOLLE</name>
<dbReference type="GO" id="GO:0045943">
    <property type="term" value="P:positive regulation of transcription by RNA polymerase I"/>
    <property type="evidence" value="ECO:0007669"/>
    <property type="project" value="InterPro"/>
</dbReference>
<keyword evidence="12" id="KW-1185">Reference proteome</keyword>
<dbReference type="EMBL" id="JAIZAY010000018">
    <property type="protein sequence ID" value="KAJ8024525.1"/>
    <property type="molecule type" value="Genomic_DNA"/>
</dbReference>
<evidence type="ECO:0000313" key="12">
    <source>
        <dbReference type="Proteomes" id="UP001152320"/>
    </source>
</evidence>